<dbReference type="GO" id="GO:0004519">
    <property type="term" value="F:endonuclease activity"/>
    <property type="evidence" value="ECO:0007669"/>
    <property type="project" value="InterPro"/>
</dbReference>
<dbReference type="CDD" id="cd00085">
    <property type="entry name" value="HNHc"/>
    <property type="match status" value="1"/>
</dbReference>
<evidence type="ECO:0000313" key="6">
    <source>
        <dbReference type="EMBL" id="POR47071.1"/>
    </source>
</evidence>
<evidence type="ECO:0000256" key="3">
    <source>
        <dbReference type="ARBA" id="ARBA00038412"/>
    </source>
</evidence>
<dbReference type="RefSeq" id="WP_167401339.1">
    <property type="nucleotide sequence ID" value="NZ_PQGA01000020.1"/>
</dbReference>
<accession>A0A2S4LX85</accession>
<keyword evidence="2" id="KW-0378">Hydrolase</keyword>
<dbReference type="GO" id="GO:0008270">
    <property type="term" value="F:zinc ion binding"/>
    <property type="evidence" value="ECO:0007669"/>
    <property type="project" value="InterPro"/>
</dbReference>
<evidence type="ECO:0000313" key="7">
    <source>
        <dbReference type="Proteomes" id="UP000237381"/>
    </source>
</evidence>
<reference evidence="6 7" key="1">
    <citation type="submission" date="2018-01" db="EMBL/GenBank/DDBJ databases">
        <title>Genomic Encyclopedia of Type Strains, Phase III (KMG-III): the genomes of soil and plant-associated and newly described type strains.</title>
        <authorList>
            <person name="Whitman W."/>
        </authorList>
    </citation>
    <scope>NUCLEOTIDE SEQUENCE [LARGE SCALE GENOMIC DNA]</scope>
    <source>
        <strain evidence="6 7">JCM 18070</strain>
    </source>
</reference>
<dbReference type="SMART" id="SM00507">
    <property type="entry name" value="HNHc"/>
    <property type="match status" value="1"/>
</dbReference>
<dbReference type="Pfam" id="PF01844">
    <property type="entry name" value="HNH"/>
    <property type="match status" value="1"/>
</dbReference>
<dbReference type="GO" id="GO:0005829">
    <property type="term" value="C:cytosol"/>
    <property type="evidence" value="ECO:0007669"/>
    <property type="project" value="TreeGrafter"/>
</dbReference>
<name>A0A2S4LX85_9BURK</name>
<evidence type="ECO:0000256" key="4">
    <source>
        <dbReference type="ARBA" id="ARBA00040194"/>
    </source>
</evidence>
<evidence type="ECO:0000259" key="5">
    <source>
        <dbReference type="SMART" id="SM00507"/>
    </source>
</evidence>
<dbReference type="GO" id="GO:0003676">
    <property type="term" value="F:nucleic acid binding"/>
    <property type="evidence" value="ECO:0007669"/>
    <property type="project" value="InterPro"/>
</dbReference>
<comment type="caution">
    <text evidence="6">The sequence shown here is derived from an EMBL/GenBank/DDBJ whole genome shotgun (WGS) entry which is preliminary data.</text>
</comment>
<dbReference type="AlphaFoldDB" id="A0A2S4LX85"/>
<evidence type="ECO:0000256" key="2">
    <source>
        <dbReference type="ARBA" id="ARBA00022801"/>
    </source>
</evidence>
<dbReference type="Gene3D" id="1.10.30.50">
    <property type="match status" value="1"/>
</dbReference>
<dbReference type="GO" id="GO:0016787">
    <property type="term" value="F:hydrolase activity"/>
    <property type="evidence" value="ECO:0007669"/>
    <property type="project" value="UniProtKB-KW"/>
</dbReference>
<dbReference type="PANTHER" id="PTHR41286">
    <property type="entry name" value="HNH NUCLEASE YAJD-RELATED"/>
    <property type="match status" value="1"/>
</dbReference>
<protein>
    <recommendedName>
        <fullName evidence="4">Putative HNH nuclease YajD</fullName>
    </recommendedName>
</protein>
<dbReference type="InterPro" id="IPR003615">
    <property type="entry name" value="HNH_nuc"/>
</dbReference>
<dbReference type="Proteomes" id="UP000237381">
    <property type="component" value="Unassembled WGS sequence"/>
</dbReference>
<proteinExistence type="inferred from homology"/>
<dbReference type="PANTHER" id="PTHR41286:SF1">
    <property type="entry name" value="HNH NUCLEASE YAJD-RELATED"/>
    <property type="match status" value="1"/>
</dbReference>
<keyword evidence="7" id="KW-1185">Reference proteome</keyword>
<dbReference type="EMBL" id="PQGA01000020">
    <property type="protein sequence ID" value="POR47071.1"/>
    <property type="molecule type" value="Genomic_DNA"/>
</dbReference>
<comment type="similarity">
    <text evidence="3">Belongs to the HNH nuclease family.</text>
</comment>
<organism evidence="6 7">
    <name type="scientific">Paraburkholderia eburnea</name>
    <dbReference type="NCBI Taxonomy" id="1189126"/>
    <lineage>
        <taxon>Bacteria</taxon>
        <taxon>Pseudomonadati</taxon>
        <taxon>Pseudomonadota</taxon>
        <taxon>Betaproteobacteria</taxon>
        <taxon>Burkholderiales</taxon>
        <taxon>Burkholderiaceae</taxon>
        <taxon>Paraburkholderia</taxon>
    </lineage>
</organism>
<dbReference type="InterPro" id="IPR002711">
    <property type="entry name" value="HNH"/>
</dbReference>
<feature type="domain" description="HNH nuclease" evidence="5">
    <location>
        <begin position="40"/>
        <end position="94"/>
    </location>
</feature>
<evidence type="ECO:0000256" key="1">
    <source>
        <dbReference type="ARBA" id="ARBA00022722"/>
    </source>
</evidence>
<keyword evidence="1" id="KW-0540">Nuclease</keyword>
<gene>
    <name evidence="6" type="ORF">B0G62_12064</name>
</gene>
<sequence length="107" mass="12178">MLATPGFCATHRGWTHRDYGRARRTFDAELAFYKSMAWQQCRAAYLRAHPVCVTCRARGMTIAAVVVDHVVPIKDGGARFDWANLQSLCVPCHNRKTATETARRNRR</sequence>